<evidence type="ECO:0000259" key="5">
    <source>
        <dbReference type="PROSITE" id="PS50883"/>
    </source>
</evidence>
<dbReference type="Gene3D" id="3.30.70.270">
    <property type="match status" value="1"/>
</dbReference>
<keyword evidence="8" id="KW-1185">Reference proteome</keyword>
<dbReference type="InterPro" id="IPR043128">
    <property type="entry name" value="Rev_trsase/Diguanyl_cyclase"/>
</dbReference>
<dbReference type="InterPro" id="IPR035965">
    <property type="entry name" value="PAS-like_dom_sf"/>
</dbReference>
<protein>
    <submittedName>
        <fullName evidence="7">EAL domain-containing protein</fullName>
    </submittedName>
</protein>
<dbReference type="InterPro" id="IPR001610">
    <property type="entry name" value="PAC"/>
</dbReference>
<reference evidence="7 8" key="1">
    <citation type="submission" date="2020-06" db="EMBL/GenBank/DDBJ databases">
        <title>Acidovorax antarctica sp. nov., isolated from Corinth ice sheet soil, Antarctic Fields Peninsula.</title>
        <authorList>
            <person name="Xu Q."/>
            <person name="Peng F."/>
        </authorList>
    </citation>
    <scope>NUCLEOTIDE SEQUENCE [LARGE SCALE GENOMIC DNA]</scope>
    <source>
        <strain evidence="7 8">16-35-5</strain>
    </source>
</reference>
<dbReference type="PROSITE" id="PS50113">
    <property type="entry name" value="PAC"/>
    <property type="match status" value="1"/>
</dbReference>
<dbReference type="PROSITE" id="PS50883">
    <property type="entry name" value="EAL"/>
    <property type="match status" value="1"/>
</dbReference>
<evidence type="ECO:0000256" key="1">
    <source>
        <dbReference type="ARBA" id="ARBA00051114"/>
    </source>
</evidence>
<sequence>MQKPVGSFFQALVRNVGKLVLAVGIAALAGTAWLAISHTREAAQRDLMQALDRSEERLRMLLEATEMTAASVERVARGAEFADGNAAGLRRVLEMSLSAFEQRPELSYLGVVLDRYGEYGTLERTAQGDILLWLHPGTRPDAVRIENFLLTDRGFEPHATQPVSGYDARQRPFYQAAQRRTQQGLWLPSYQWLLHTREGTPPWGLSYVKALRDAQGGLIGALDVDIDLPALNRFLRYLSSEYGVQLQIVEQGANPRLIGDLAVDAHPLAVPEALAAWLQRPGGAGARKLRSGDTEHWAASRTIELKGGLPWTVVATRQAPLIDGPLRTQLYQMAGMALAMALGLMLVAARMARRIGRPLAELAQSVERAGESGTADALVLAPSSGQYRETARLGEALVRMADALGLRETQLAAQTAALRQERNYADAVLNSLPGVFYHCDENARLQRWNRNLEQVTGMSAQQLEGMELTRLMPVDERERAAAKIAEVLETGMAHFEASYEMSDGTRVPCLFTGVGFSHEGVRGFVGLGSDISQRKRAERRLRHLATHDALTDLPNRHLLQDRLQRLIAQAQVSGKTVAVLLLDLDRFKLVNDAYGHPFGDEVIKAISARLVAALPEGHTVARHGGDEFLVLLDGLYDVSQAQAIAEGLIACIRPPLALQGREIHLSVSIGVSAYPQDGVDPETLIRNADQAMYRAKHGGRNTYAKFSPEMDERMQERVHLETLLRLAPAAGQLRLVYQPKVNLCSGEIIGCEALVRWHHPQLGLIPPGKFIPVAEESGLILPISDWVLRTACMQARAWSDAGLPRIPVAVNISAAQLLQQDLAQWALGMLAETGLAPELLELELTESLIAQDVERMIATFDQLKAAGVKLSIDDFGTGYSNLSHLKNFRVDTLKIDQSFVQNMLDKPDDATIVRAVITLAHNLRLKVIAEGVETAEHCRMLRAHGCDEIQGYYFSKPVSAQEFEAMVRQGRRLRLDDIEP</sequence>
<dbReference type="GO" id="GO:0071111">
    <property type="term" value="F:cyclic-guanylate-specific phosphodiesterase activity"/>
    <property type="evidence" value="ECO:0007669"/>
    <property type="project" value="UniProtKB-EC"/>
</dbReference>
<dbReference type="Pfam" id="PF00990">
    <property type="entry name" value="GGDEF"/>
    <property type="match status" value="1"/>
</dbReference>
<gene>
    <name evidence="7" type="ORF">HUK68_11990</name>
</gene>
<dbReference type="CDD" id="cd01949">
    <property type="entry name" value="GGDEF"/>
    <property type="match status" value="1"/>
</dbReference>
<dbReference type="KEGG" id="aant:HUK68_11990"/>
<dbReference type="Proteomes" id="UP000509579">
    <property type="component" value="Chromosome"/>
</dbReference>
<dbReference type="InterPro" id="IPR000160">
    <property type="entry name" value="GGDEF_dom"/>
</dbReference>
<dbReference type="InterPro" id="IPR052155">
    <property type="entry name" value="Biofilm_reg_signaling"/>
</dbReference>
<keyword evidence="2" id="KW-0812">Transmembrane</keyword>
<dbReference type="FunFam" id="3.20.20.450:FF:000001">
    <property type="entry name" value="Cyclic di-GMP phosphodiesterase yahA"/>
    <property type="match status" value="1"/>
</dbReference>
<evidence type="ECO:0000259" key="3">
    <source>
        <dbReference type="PROSITE" id="PS50112"/>
    </source>
</evidence>
<dbReference type="InterPro" id="IPR035919">
    <property type="entry name" value="EAL_sf"/>
</dbReference>
<keyword evidence="2" id="KW-1133">Transmembrane helix</keyword>
<dbReference type="SUPFAM" id="SSF55073">
    <property type="entry name" value="Nucleotide cyclase"/>
    <property type="match status" value="1"/>
</dbReference>
<dbReference type="Pfam" id="PF08448">
    <property type="entry name" value="PAS_4"/>
    <property type="match status" value="1"/>
</dbReference>
<keyword evidence="2" id="KW-0472">Membrane</keyword>
<evidence type="ECO:0000259" key="4">
    <source>
        <dbReference type="PROSITE" id="PS50113"/>
    </source>
</evidence>
<dbReference type="SMART" id="SM00267">
    <property type="entry name" value="GGDEF"/>
    <property type="match status" value="1"/>
</dbReference>
<organism evidence="7 8">
    <name type="scientific">Comamonas antarctica</name>
    <dbReference type="NCBI Taxonomy" id="2743470"/>
    <lineage>
        <taxon>Bacteria</taxon>
        <taxon>Pseudomonadati</taxon>
        <taxon>Pseudomonadota</taxon>
        <taxon>Betaproteobacteria</taxon>
        <taxon>Burkholderiales</taxon>
        <taxon>Comamonadaceae</taxon>
        <taxon>Comamonas</taxon>
    </lineage>
</organism>
<evidence type="ECO:0000256" key="2">
    <source>
        <dbReference type="SAM" id="Phobius"/>
    </source>
</evidence>
<dbReference type="NCBIfam" id="TIGR00229">
    <property type="entry name" value="sensory_box"/>
    <property type="match status" value="1"/>
</dbReference>
<dbReference type="PANTHER" id="PTHR44757:SF2">
    <property type="entry name" value="BIOFILM ARCHITECTURE MAINTENANCE PROTEIN MBAA"/>
    <property type="match status" value="1"/>
</dbReference>
<accession>A0A6N1X2A9</accession>
<feature type="domain" description="EAL" evidence="5">
    <location>
        <begin position="717"/>
        <end position="971"/>
    </location>
</feature>
<dbReference type="GO" id="GO:0071732">
    <property type="term" value="P:cellular response to nitric oxide"/>
    <property type="evidence" value="ECO:0007669"/>
    <property type="project" value="UniProtKB-ARBA"/>
</dbReference>
<dbReference type="AlphaFoldDB" id="A0A6N1X2A9"/>
<dbReference type="InterPro" id="IPR000700">
    <property type="entry name" value="PAS-assoc_C"/>
</dbReference>
<proteinExistence type="predicted"/>
<dbReference type="RefSeq" id="WP_175504355.1">
    <property type="nucleotide sequence ID" value="NZ_CP054840.1"/>
</dbReference>
<feature type="domain" description="GGDEF" evidence="6">
    <location>
        <begin position="575"/>
        <end position="708"/>
    </location>
</feature>
<dbReference type="InterPro" id="IPR001633">
    <property type="entry name" value="EAL_dom"/>
</dbReference>
<dbReference type="SMART" id="SM00091">
    <property type="entry name" value="PAS"/>
    <property type="match status" value="1"/>
</dbReference>
<comment type="catalytic activity">
    <reaction evidence="1">
        <text>3',3'-c-di-GMP + H2O = 5'-phosphoguanylyl(3'-&gt;5')guanosine + H(+)</text>
        <dbReference type="Rhea" id="RHEA:24902"/>
        <dbReference type="ChEBI" id="CHEBI:15377"/>
        <dbReference type="ChEBI" id="CHEBI:15378"/>
        <dbReference type="ChEBI" id="CHEBI:58754"/>
        <dbReference type="ChEBI" id="CHEBI:58805"/>
        <dbReference type="EC" id="3.1.4.52"/>
    </reaction>
    <physiologicalReaction direction="left-to-right" evidence="1">
        <dbReference type="Rhea" id="RHEA:24903"/>
    </physiologicalReaction>
</comment>
<dbReference type="InterPro" id="IPR013656">
    <property type="entry name" value="PAS_4"/>
</dbReference>
<name>A0A6N1X2A9_9BURK</name>
<dbReference type="PROSITE" id="PS50112">
    <property type="entry name" value="PAS"/>
    <property type="match status" value="1"/>
</dbReference>
<evidence type="ECO:0000259" key="6">
    <source>
        <dbReference type="PROSITE" id="PS50887"/>
    </source>
</evidence>
<dbReference type="EMBL" id="CP054840">
    <property type="protein sequence ID" value="QKV53549.1"/>
    <property type="molecule type" value="Genomic_DNA"/>
</dbReference>
<evidence type="ECO:0000313" key="7">
    <source>
        <dbReference type="EMBL" id="QKV53549.1"/>
    </source>
</evidence>
<dbReference type="Gene3D" id="3.30.450.20">
    <property type="entry name" value="PAS domain"/>
    <property type="match status" value="2"/>
</dbReference>
<feature type="domain" description="PAC" evidence="4">
    <location>
        <begin position="493"/>
        <end position="543"/>
    </location>
</feature>
<dbReference type="SUPFAM" id="SSF141868">
    <property type="entry name" value="EAL domain-like"/>
    <property type="match status" value="1"/>
</dbReference>
<dbReference type="InterPro" id="IPR029787">
    <property type="entry name" value="Nucleotide_cyclase"/>
</dbReference>
<dbReference type="SUPFAM" id="SSF55785">
    <property type="entry name" value="PYP-like sensor domain (PAS domain)"/>
    <property type="match status" value="1"/>
</dbReference>
<dbReference type="CDD" id="cd01948">
    <property type="entry name" value="EAL"/>
    <property type="match status" value="1"/>
</dbReference>
<dbReference type="SMART" id="SM00086">
    <property type="entry name" value="PAC"/>
    <property type="match status" value="2"/>
</dbReference>
<dbReference type="SMART" id="SM00052">
    <property type="entry name" value="EAL"/>
    <property type="match status" value="1"/>
</dbReference>
<dbReference type="InterPro" id="IPR000014">
    <property type="entry name" value="PAS"/>
</dbReference>
<dbReference type="Gene3D" id="3.20.20.450">
    <property type="entry name" value="EAL domain"/>
    <property type="match status" value="1"/>
</dbReference>
<dbReference type="CDD" id="cd00130">
    <property type="entry name" value="PAS"/>
    <property type="match status" value="1"/>
</dbReference>
<feature type="transmembrane region" description="Helical" evidence="2">
    <location>
        <begin position="330"/>
        <end position="349"/>
    </location>
</feature>
<dbReference type="PANTHER" id="PTHR44757">
    <property type="entry name" value="DIGUANYLATE CYCLASE DGCP"/>
    <property type="match status" value="1"/>
</dbReference>
<dbReference type="NCBIfam" id="TIGR00254">
    <property type="entry name" value="GGDEF"/>
    <property type="match status" value="1"/>
</dbReference>
<evidence type="ECO:0000313" key="8">
    <source>
        <dbReference type="Proteomes" id="UP000509579"/>
    </source>
</evidence>
<dbReference type="FunFam" id="3.30.70.270:FF:000001">
    <property type="entry name" value="Diguanylate cyclase domain protein"/>
    <property type="match status" value="1"/>
</dbReference>
<dbReference type="PROSITE" id="PS50887">
    <property type="entry name" value="GGDEF"/>
    <property type="match status" value="1"/>
</dbReference>
<feature type="domain" description="PAS" evidence="3">
    <location>
        <begin position="421"/>
        <end position="491"/>
    </location>
</feature>
<dbReference type="Pfam" id="PF00563">
    <property type="entry name" value="EAL"/>
    <property type="match status" value="1"/>
</dbReference>